<reference evidence="18 19" key="1">
    <citation type="submission" date="2018-07" db="EMBL/GenBank/DDBJ databases">
        <title>Anaerosacharophilus polymeroproducens gen. nov. sp. nov., an anaerobic bacterium isolated from salt field.</title>
        <authorList>
            <person name="Kim W."/>
            <person name="Yang S.-H."/>
            <person name="Oh J."/>
            <person name="Lee J.-H."/>
            <person name="Kwon K.K."/>
        </authorList>
    </citation>
    <scope>NUCLEOTIDE SEQUENCE [LARGE SCALE GENOMIC DNA]</scope>
    <source>
        <strain evidence="18 19">MCWD5</strain>
    </source>
</reference>
<dbReference type="HAMAP" id="MF_00052_B">
    <property type="entry name" value="RNase_HII_B"/>
    <property type="match status" value="1"/>
</dbReference>
<keyword evidence="11 14" id="KW-0255">Endonuclease</keyword>
<dbReference type="OrthoDB" id="9803420at2"/>
<keyword evidence="10 14" id="KW-0479">Metal-binding</keyword>
<evidence type="ECO:0000256" key="14">
    <source>
        <dbReference type="HAMAP-Rule" id="MF_00052"/>
    </source>
</evidence>
<dbReference type="PROSITE" id="PS51975">
    <property type="entry name" value="RNASE_H_2"/>
    <property type="match status" value="1"/>
</dbReference>
<keyword evidence="12 14" id="KW-0378">Hydrolase</keyword>
<evidence type="ECO:0000256" key="8">
    <source>
        <dbReference type="ARBA" id="ARBA00022490"/>
    </source>
</evidence>
<evidence type="ECO:0000313" key="19">
    <source>
        <dbReference type="Proteomes" id="UP000255036"/>
    </source>
</evidence>
<dbReference type="Gene3D" id="3.30.420.10">
    <property type="entry name" value="Ribonuclease H-like superfamily/Ribonuclease H"/>
    <property type="match status" value="1"/>
</dbReference>
<evidence type="ECO:0000256" key="16">
    <source>
        <dbReference type="RuleBase" id="RU003515"/>
    </source>
</evidence>
<dbReference type="RefSeq" id="WP_115482273.1">
    <property type="nucleotide sequence ID" value="NZ_QRCT01000034.1"/>
</dbReference>
<feature type="binding site" evidence="14 15">
    <location>
        <position position="168"/>
    </location>
    <ligand>
        <name>a divalent metal cation</name>
        <dbReference type="ChEBI" id="CHEBI:60240"/>
    </ligand>
</feature>
<evidence type="ECO:0000256" key="3">
    <source>
        <dbReference type="ARBA" id="ARBA00004065"/>
    </source>
</evidence>
<evidence type="ECO:0000256" key="5">
    <source>
        <dbReference type="ARBA" id="ARBA00007383"/>
    </source>
</evidence>
<dbReference type="NCBIfam" id="NF000594">
    <property type="entry name" value="PRK00015.1-1"/>
    <property type="match status" value="1"/>
</dbReference>
<dbReference type="GO" id="GO:0030145">
    <property type="term" value="F:manganese ion binding"/>
    <property type="evidence" value="ECO:0007669"/>
    <property type="project" value="UniProtKB-UniRule"/>
</dbReference>
<evidence type="ECO:0000256" key="1">
    <source>
        <dbReference type="ARBA" id="ARBA00000077"/>
    </source>
</evidence>
<protein>
    <recommendedName>
        <fullName evidence="7 14">Ribonuclease HII</fullName>
        <shortName evidence="14">RNase HII</shortName>
        <ecNumber evidence="6 14">3.1.26.4</ecNumber>
    </recommendedName>
</protein>
<dbReference type="GO" id="GO:0005737">
    <property type="term" value="C:cytoplasm"/>
    <property type="evidence" value="ECO:0007669"/>
    <property type="project" value="UniProtKB-SubCell"/>
</dbReference>
<dbReference type="PANTHER" id="PTHR10954">
    <property type="entry name" value="RIBONUCLEASE H2 SUBUNIT A"/>
    <property type="match status" value="1"/>
</dbReference>
<evidence type="ECO:0000256" key="2">
    <source>
        <dbReference type="ARBA" id="ARBA00001946"/>
    </source>
</evidence>
<comment type="caution">
    <text evidence="18">The sequence shown here is derived from an EMBL/GenBank/DDBJ whole genome shotgun (WGS) entry which is preliminary data.</text>
</comment>
<evidence type="ECO:0000256" key="6">
    <source>
        <dbReference type="ARBA" id="ARBA00012180"/>
    </source>
</evidence>
<dbReference type="GO" id="GO:0006298">
    <property type="term" value="P:mismatch repair"/>
    <property type="evidence" value="ECO:0007669"/>
    <property type="project" value="TreeGrafter"/>
</dbReference>
<dbReference type="InterPro" id="IPR036397">
    <property type="entry name" value="RNaseH_sf"/>
</dbReference>
<evidence type="ECO:0000259" key="17">
    <source>
        <dbReference type="PROSITE" id="PS51975"/>
    </source>
</evidence>
<dbReference type="AlphaFoldDB" id="A0A371ATV3"/>
<dbReference type="EMBL" id="QRCT01000034">
    <property type="protein sequence ID" value="RDU22930.1"/>
    <property type="molecule type" value="Genomic_DNA"/>
</dbReference>
<evidence type="ECO:0000256" key="7">
    <source>
        <dbReference type="ARBA" id="ARBA00019179"/>
    </source>
</evidence>
<keyword evidence="19" id="KW-1185">Reference proteome</keyword>
<keyword evidence="13 14" id="KW-0464">Manganese</keyword>
<evidence type="ECO:0000256" key="13">
    <source>
        <dbReference type="ARBA" id="ARBA00023211"/>
    </source>
</evidence>
<comment type="similarity">
    <text evidence="5 14 16">Belongs to the RNase HII family.</text>
</comment>
<feature type="domain" description="RNase H type-2" evidence="17">
    <location>
        <begin position="70"/>
        <end position="258"/>
    </location>
</feature>
<evidence type="ECO:0000256" key="12">
    <source>
        <dbReference type="ARBA" id="ARBA00022801"/>
    </source>
</evidence>
<dbReference type="GO" id="GO:0043137">
    <property type="term" value="P:DNA replication, removal of RNA primer"/>
    <property type="evidence" value="ECO:0007669"/>
    <property type="project" value="TreeGrafter"/>
</dbReference>
<comment type="subcellular location">
    <subcellularLocation>
        <location evidence="4 14">Cytoplasm</location>
    </subcellularLocation>
</comment>
<evidence type="ECO:0000256" key="11">
    <source>
        <dbReference type="ARBA" id="ARBA00022759"/>
    </source>
</evidence>
<dbReference type="FunFam" id="3.30.420.10:FF:000006">
    <property type="entry name" value="Ribonuclease HII"/>
    <property type="match status" value="1"/>
</dbReference>
<evidence type="ECO:0000256" key="9">
    <source>
        <dbReference type="ARBA" id="ARBA00022722"/>
    </source>
</evidence>
<dbReference type="SUPFAM" id="SSF53098">
    <property type="entry name" value="Ribonuclease H-like"/>
    <property type="match status" value="1"/>
</dbReference>
<dbReference type="InterPro" id="IPR012337">
    <property type="entry name" value="RNaseH-like_sf"/>
</dbReference>
<dbReference type="PANTHER" id="PTHR10954:SF18">
    <property type="entry name" value="RIBONUCLEASE HII"/>
    <property type="match status" value="1"/>
</dbReference>
<dbReference type="NCBIfam" id="NF000595">
    <property type="entry name" value="PRK00015.1-3"/>
    <property type="match status" value="1"/>
</dbReference>
<dbReference type="CDD" id="cd07182">
    <property type="entry name" value="RNase_HII_bacteria_HII_like"/>
    <property type="match status" value="1"/>
</dbReference>
<dbReference type="InterPro" id="IPR022898">
    <property type="entry name" value="RNase_HII"/>
</dbReference>
<evidence type="ECO:0000313" key="18">
    <source>
        <dbReference type="EMBL" id="RDU22930.1"/>
    </source>
</evidence>
<name>A0A371ATV3_9FIRM</name>
<comment type="function">
    <text evidence="3 14 16">Endonuclease that specifically degrades the RNA of RNA-DNA hybrids.</text>
</comment>
<proteinExistence type="inferred from homology"/>
<keyword evidence="8 14" id="KW-0963">Cytoplasm</keyword>
<evidence type="ECO:0000256" key="15">
    <source>
        <dbReference type="PROSITE-ProRule" id="PRU01319"/>
    </source>
</evidence>
<organism evidence="18 19">
    <name type="scientific">Anaerosacchariphilus polymeriproducens</name>
    <dbReference type="NCBI Taxonomy" id="1812858"/>
    <lineage>
        <taxon>Bacteria</taxon>
        <taxon>Bacillati</taxon>
        <taxon>Bacillota</taxon>
        <taxon>Clostridia</taxon>
        <taxon>Lachnospirales</taxon>
        <taxon>Lachnospiraceae</taxon>
        <taxon>Anaerosacchariphilus</taxon>
    </lineage>
</organism>
<dbReference type="InterPro" id="IPR001352">
    <property type="entry name" value="RNase_HII/HIII"/>
</dbReference>
<gene>
    <name evidence="14" type="primary">rnhB</name>
    <name evidence="18" type="ORF">DWV06_11180</name>
</gene>
<comment type="cofactor">
    <cofactor evidence="2">
        <name>Mg(2+)</name>
        <dbReference type="ChEBI" id="CHEBI:18420"/>
    </cofactor>
</comment>
<evidence type="ECO:0000256" key="4">
    <source>
        <dbReference type="ARBA" id="ARBA00004496"/>
    </source>
</evidence>
<feature type="binding site" evidence="14 15">
    <location>
        <position position="77"/>
    </location>
    <ligand>
        <name>a divalent metal cation</name>
        <dbReference type="ChEBI" id="CHEBI:60240"/>
    </ligand>
</feature>
<dbReference type="Pfam" id="PF01351">
    <property type="entry name" value="RNase_HII"/>
    <property type="match status" value="1"/>
</dbReference>
<dbReference type="InterPro" id="IPR024567">
    <property type="entry name" value="RNase_HII/HIII_dom"/>
</dbReference>
<accession>A0A371ATV3</accession>
<dbReference type="GO" id="GO:0032299">
    <property type="term" value="C:ribonuclease H2 complex"/>
    <property type="evidence" value="ECO:0007669"/>
    <property type="project" value="TreeGrafter"/>
</dbReference>
<evidence type="ECO:0000256" key="10">
    <source>
        <dbReference type="ARBA" id="ARBA00022723"/>
    </source>
</evidence>
<comment type="cofactor">
    <cofactor evidence="14 15">
        <name>Mn(2+)</name>
        <dbReference type="ChEBI" id="CHEBI:29035"/>
    </cofactor>
    <cofactor evidence="14 15">
        <name>Mg(2+)</name>
        <dbReference type="ChEBI" id="CHEBI:18420"/>
    </cofactor>
    <text evidence="14 15">Manganese or magnesium. Binds 1 divalent metal ion per monomer in the absence of substrate. May bind a second metal ion after substrate binding.</text>
</comment>
<dbReference type="GO" id="GO:0004523">
    <property type="term" value="F:RNA-DNA hybrid ribonuclease activity"/>
    <property type="evidence" value="ECO:0007669"/>
    <property type="project" value="UniProtKB-UniRule"/>
</dbReference>
<dbReference type="EC" id="3.1.26.4" evidence="6 14"/>
<dbReference type="GO" id="GO:0003723">
    <property type="term" value="F:RNA binding"/>
    <property type="evidence" value="ECO:0007669"/>
    <property type="project" value="UniProtKB-UniRule"/>
</dbReference>
<sequence length="258" mass="29401">MELKIKDIKSEFQAAEEAMLPLLLSKYKDDTRQGVQNIIKKYENHLEKIYLEKKRIEKMKEYEYKYQNFQYICGIDEVGRGPLAGPVVAGAVILPSDCEILYLNDSKKLSEKKREELYDIIMKDAVSVGIGYVSPQRIDEINILQATYEAMREAIQKLEKRPDILLNDAVTIPKVNIKQVPIIKGDAKSVSIAAASIVAKVTRDRLMEEYHKILPEYGFDSNKGYGSSQHIEALKKFGPSPIHRETFIKNFVTQVSNG</sequence>
<dbReference type="Proteomes" id="UP000255036">
    <property type="component" value="Unassembled WGS sequence"/>
</dbReference>
<keyword evidence="9 14" id="KW-0540">Nuclease</keyword>
<comment type="catalytic activity">
    <reaction evidence="1 14 15 16">
        <text>Endonucleolytic cleavage to 5'-phosphomonoester.</text>
        <dbReference type="EC" id="3.1.26.4"/>
    </reaction>
</comment>
<feature type="binding site" evidence="14 15">
    <location>
        <position position="76"/>
    </location>
    <ligand>
        <name>a divalent metal cation</name>
        <dbReference type="ChEBI" id="CHEBI:60240"/>
    </ligand>
</feature>